<evidence type="ECO:0000313" key="1">
    <source>
        <dbReference type="EMBL" id="KAL2832473.1"/>
    </source>
</evidence>
<sequence>MGSRSCSDMGYIWPKDPRPGNPGHWPRWWRYKDILRGKGPDIYFGRIRHHPSRRPVLYCFRDEAPDDETSKEDLANENCPNDNCPPHDNHHRDDCRYRNCPHHPEPVCVNPIRDHEVRVYPAHVYLVCINPACNNTVRVNFIGPDPVHPDLVRPDSIRHDTGRATQIANGNQGLRYDSRMDWSLWNKNHIYNCRLKYCDDCDKIHEEDARGNRLVSRHPEERYDFRTRKYQIPDEGTWSRQLFCENQRHSIPMAHWDRFARGYASWHYHNLENGVHRDCWAVVV</sequence>
<comment type="caution">
    <text evidence="1">The sequence shown here is derived from an EMBL/GenBank/DDBJ whole genome shotgun (WGS) entry which is preliminary data.</text>
</comment>
<accession>A0ABR4IXJ0</accession>
<organism evidence="1 2">
    <name type="scientific">Aspergillus cavernicola</name>
    <dbReference type="NCBI Taxonomy" id="176166"/>
    <lineage>
        <taxon>Eukaryota</taxon>
        <taxon>Fungi</taxon>
        <taxon>Dikarya</taxon>
        <taxon>Ascomycota</taxon>
        <taxon>Pezizomycotina</taxon>
        <taxon>Eurotiomycetes</taxon>
        <taxon>Eurotiomycetidae</taxon>
        <taxon>Eurotiales</taxon>
        <taxon>Aspergillaceae</taxon>
        <taxon>Aspergillus</taxon>
        <taxon>Aspergillus subgen. Nidulantes</taxon>
    </lineage>
</organism>
<dbReference type="Proteomes" id="UP001610335">
    <property type="component" value="Unassembled WGS sequence"/>
</dbReference>
<proteinExistence type="predicted"/>
<gene>
    <name evidence="1" type="ORF">BDW59DRAFT_105452</name>
</gene>
<name>A0ABR4IXJ0_9EURO</name>
<evidence type="ECO:0000313" key="2">
    <source>
        <dbReference type="Proteomes" id="UP001610335"/>
    </source>
</evidence>
<dbReference type="EMBL" id="JBFXLS010000006">
    <property type="protein sequence ID" value="KAL2832473.1"/>
    <property type="molecule type" value="Genomic_DNA"/>
</dbReference>
<reference evidence="1 2" key="1">
    <citation type="submission" date="2024-07" db="EMBL/GenBank/DDBJ databases">
        <title>Section-level genome sequencing and comparative genomics of Aspergillus sections Usti and Cavernicolus.</title>
        <authorList>
            <consortium name="Lawrence Berkeley National Laboratory"/>
            <person name="Nybo J.L."/>
            <person name="Vesth T.C."/>
            <person name="Theobald S."/>
            <person name="Frisvad J.C."/>
            <person name="Larsen T.O."/>
            <person name="Kjaerboelling I."/>
            <person name="Rothschild-Mancinelli K."/>
            <person name="Lyhne E.K."/>
            <person name="Kogle M.E."/>
            <person name="Barry K."/>
            <person name="Clum A."/>
            <person name="Na H."/>
            <person name="Ledsgaard L."/>
            <person name="Lin J."/>
            <person name="Lipzen A."/>
            <person name="Kuo A."/>
            <person name="Riley R."/>
            <person name="Mondo S."/>
            <person name="LaButti K."/>
            <person name="Haridas S."/>
            <person name="Pangalinan J."/>
            <person name="Salamov A.A."/>
            <person name="Simmons B.A."/>
            <person name="Magnuson J.K."/>
            <person name="Chen J."/>
            <person name="Drula E."/>
            <person name="Henrissat B."/>
            <person name="Wiebenga A."/>
            <person name="Lubbers R.J."/>
            <person name="Gomes A.C."/>
            <person name="Makela M.R."/>
            <person name="Stajich J."/>
            <person name="Grigoriev I.V."/>
            <person name="Mortensen U.H."/>
            <person name="De vries R.P."/>
            <person name="Baker S.E."/>
            <person name="Andersen M.R."/>
        </authorList>
    </citation>
    <scope>NUCLEOTIDE SEQUENCE [LARGE SCALE GENOMIC DNA]</scope>
    <source>
        <strain evidence="1 2">CBS 600.67</strain>
    </source>
</reference>
<protein>
    <submittedName>
        <fullName evidence="1">Uncharacterized protein</fullName>
    </submittedName>
</protein>
<keyword evidence="2" id="KW-1185">Reference proteome</keyword>